<reference evidence="12 13" key="2">
    <citation type="submission" date="2025-04" db="UniProtKB">
        <authorList>
            <consortium name="RefSeq"/>
        </authorList>
    </citation>
    <scope>IDENTIFICATION</scope>
</reference>
<evidence type="ECO:0000256" key="5">
    <source>
        <dbReference type="ARBA" id="ARBA00022771"/>
    </source>
</evidence>
<dbReference type="InterPro" id="IPR013083">
    <property type="entry name" value="Znf_RING/FYVE/PHD"/>
</dbReference>
<dbReference type="AlphaFoldDB" id="A0A9R0HSQ7"/>
<dbReference type="PROSITE" id="PS50089">
    <property type="entry name" value="ZF_RING_2"/>
    <property type="match status" value="1"/>
</dbReference>
<evidence type="ECO:0000256" key="8">
    <source>
        <dbReference type="PROSITE-ProRule" id="PRU00175"/>
    </source>
</evidence>
<dbReference type="EC" id="2.3.2.27" evidence="2"/>
<dbReference type="Gene3D" id="3.30.40.10">
    <property type="entry name" value="Zinc/RING finger domain, C3HC4 (zinc finger)"/>
    <property type="match status" value="1"/>
</dbReference>
<evidence type="ECO:0000313" key="12">
    <source>
        <dbReference type="RefSeq" id="XP_021836073.1"/>
    </source>
</evidence>
<dbReference type="InterPro" id="IPR001841">
    <property type="entry name" value="Znf_RING"/>
</dbReference>
<name>A0A9R0HSQ7_SPIOL</name>
<evidence type="ECO:0000256" key="4">
    <source>
        <dbReference type="ARBA" id="ARBA00022723"/>
    </source>
</evidence>
<evidence type="ECO:0000256" key="6">
    <source>
        <dbReference type="ARBA" id="ARBA00022786"/>
    </source>
</evidence>
<dbReference type="Proteomes" id="UP000813463">
    <property type="component" value="Chromosome 6"/>
</dbReference>
<evidence type="ECO:0000256" key="2">
    <source>
        <dbReference type="ARBA" id="ARBA00012483"/>
    </source>
</evidence>
<keyword evidence="7" id="KW-0862">Zinc</keyword>
<accession>A0A9R0HSQ7</accession>
<dbReference type="SUPFAM" id="SSF101447">
    <property type="entry name" value="Formin homology 2 domain (FH2 domain)"/>
    <property type="match status" value="1"/>
</dbReference>
<dbReference type="InterPro" id="IPR039525">
    <property type="entry name" value="RNF126-like_zinc-ribbon"/>
</dbReference>
<dbReference type="OrthoDB" id="8062037at2759"/>
<evidence type="ECO:0000259" key="10">
    <source>
        <dbReference type="PROSITE" id="PS50089"/>
    </source>
</evidence>
<keyword evidence="6" id="KW-0833">Ubl conjugation pathway</keyword>
<dbReference type="SMART" id="SM00184">
    <property type="entry name" value="RING"/>
    <property type="match status" value="1"/>
</dbReference>
<comment type="catalytic activity">
    <reaction evidence="1">
        <text>S-ubiquitinyl-[E2 ubiquitin-conjugating enzyme]-L-cysteine + [acceptor protein]-L-lysine = [E2 ubiquitin-conjugating enzyme]-L-cysteine + N(6)-ubiquitinyl-[acceptor protein]-L-lysine.</text>
        <dbReference type="EC" id="2.3.2.27"/>
    </reaction>
</comment>
<evidence type="ECO:0000256" key="9">
    <source>
        <dbReference type="SAM" id="MobiDB-lite"/>
    </source>
</evidence>
<keyword evidence="5 8" id="KW-0863">Zinc-finger</keyword>
<dbReference type="RefSeq" id="XP_021836074.1">
    <property type="nucleotide sequence ID" value="XM_021980382.1"/>
</dbReference>
<dbReference type="Pfam" id="PF13639">
    <property type="entry name" value="zf-RING_2"/>
    <property type="match status" value="1"/>
</dbReference>
<dbReference type="GO" id="GO:0006511">
    <property type="term" value="P:ubiquitin-dependent protein catabolic process"/>
    <property type="evidence" value="ECO:0000318"/>
    <property type="project" value="GO_Central"/>
</dbReference>
<feature type="compositionally biased region" description="Acidic residues" evidence="9">
    <location>
        <begin position="150"/>
        <end position="162"/>
    </location>
</feature>
<dbReference type="FunFam" id="3.30.40.10:FF:000022">
    <property type="entry name" value="E3 ubiquitin-protein ligase RING1-like"/>
    <property type="match status" value="1"/>
</dbReference>
<dbReference type="GO" id="GO:0008270">
    <property type="term" value="F:zinc ion binding"/>
    <property type="evidence" value="ECO:0007669"/>
    <property type="project" value="UniProtKB-KW"/>
</dbReference>
<feature type="compositionally biased region" description="Pro residues" evidence="9">
    <location>
        <begin position="102"/>
        <end position="113"/>
    </location>
</feature>
<dbReference type="Pfam" id="PF14369">
    <property type="entry name" value="Zn_ribbon_19"/>
    <property type="match status" value="1"/>
</dbReference>
<sequence>MAAESPSPPLSPPSAAAAQYWCYHCDKRVAVETQPGQTDDVICNECKFGFVESIPAVSPTSTAAILSPPSEHIGISDEPTLGSQFLQVLRLLAQVAREDDAPPPPPPPPPPRPLNSADPSPADESDFLRIEIDGWDEDEEGNNHNIHREDEDDEEEDEDDDDVRSVEIEGQSDDDEEEREEDIRRRRRDVLRLRLRDFANRARSEGRNRILDWAEILMGLEDNSIEFRFELPETTDRYIGNPGDYVDAAEYEALLQNLADAEGRRGAPPASKLAVESLKVVEIKSVDESYVCAICKDGVNVGEAVKEMPCGHGYHGDCIVPWLAARNSCPVCRFELPTDDAEYEEDKKKRFPGSSSGSAGGNSV</sequence>
<organism evidence="11 12">
    <name type="scientific">Spinacia oleracea</name>
    <name type="common">Spinach</name>
    <dbReference type="NCBI Taxonomy" id="3562"/>
    <lineage>
        <taxon>Eukaryota</taxon>
        <taxon>Viridiplantae</taxon>
        <taxon>Streptophyta</taxon>
        <taxon>Embryophyta</taxon>
        <taxon>Tracheophyta</taxon>
        <taxon>Spermatophyta</taxon>
        <taxon>Magnoliopsida</taxon>
        <taxon>eudicotyledons</taxon>
        <taxon>Gunneridae</taxon>
        <taxon>Pentapetalae</taxon>
        <taxon>Caryophyllales</taxon>
        <taxon>Chenopodiaceae</taxon>
        <taxon>Chenopodioideae</taxon>
        <taxon>Anserineae</taxon>
        <taxon>Spinacia</taxon>
    </lineage>
</organism>
<dbReference type="SUPFAM" id="SSF57850">
    <property type="entry name" value="RING/U-box"/>
    <property type="match status" value="1"/>
</dbReference>
<gene>
    <name evidence="12 13" type="primary">LOC110775786</name>
</gene>
<dbReference type="GO" id="GO:0061630">
    <property type="term" value="F:ubiquitin protein ligase activity"/>
    <property type="evidence" value="ECO:0000318"/>
    <property type="project" value="GO_Central"/>
</dbReference>
<dbReference type="PANTHER" id="PTHR15710">
    <property type="entry name" value="E3 UBIQUITIN-PROTEIN LIGASE PRAJA"/>
    <property type="match status" value="1"/>
</dbReference>
<evidence type="ECO:0000313" key="13">
    <source>
        <dbReference type="RefSeq" id="XP_021836074.1"/>
    </source>
</evidence>
<reference evidence="11" key="1">
    <citation type="journal article" date="2021" name="Nat. Commun.">
        <title>Genomic analyses provide insights into spinach domestication and the genetic basis of agronomic traits.</title>
        <authorList>
            <person name="Cai X."/>
            <person name="Sun X."/>
            <person name="Xu C."/>
            <person name="Sun H."/>
            <person name="Wang X."/>
            <person name="Ge C."/>
            <person name="Zhang Z."/>
            <person name="Wang Q."/>
            <person name="Fei Z."/>
            <person name="Jiao C."/>
            <person name="Wang Q."/>
        </authorList>
    </citation>
    <scope>NUCLEOTIDE SEQUENCE [LARGE SCALE GENOMIC DNA]</scope>
    <source>
        <strain evidence="11">cv. Varoflay</strain>
    </source>
</reference>
<keyword evidence="4" id="KW-0479">Metal-binding</keyword>
<evidence type="ECO:0000256" key="1">
    <source>
        <dbReference type="ARBA" id="ARBA00000900"/>
    </source>
</evidence>
<protein>
    <recommendedName>
        <fullName evidence="2">RING-type E3 ubiquitin transferase</fullName>
        <ecNumber evidence="2">2.3.2.27</ecNumber>
    </recommendedName>
</protein>
<keyword evidence="11" id="KW-1185">Reference proteome</keyword>
<feature type="region of interest" description="Disordered" evidence="9">
    <location>
        <begin position="98"/>
        <end position="183"/>
    </location>
</feature>
<dbReference type="GO" id="GO:0016567">
    <property type="term" value="P:protein ubiquitination"/>
    <property type="evidence" value="ECO:0007669"/>
    <property type="project" value="TreeGrafter"/>
</dbReference>
<feature type="domain" description="RING-type" evidence="10">
    <location>
        <begin position="292"/>
        <end position="333"/>
    </location>
</feature>
<feature type="region of interest" description="Disordered" evidence="9">
    <location>
        <begin position="343"/>
        <end position="364"/>
    </location>
</feature>
<dbReference type="GO" id="GO:0005737">
    <property type="term" value="C:cytoplasm"/>
    <property type="evidence" value="ECO:0007669"/>
    <property type="project" value="TreeGrafter"/>
</dbReference>
<dbReference type="KEGG" id="soe:110775786"/>
<feature type="compositionally biased region" description="Acidic residues" evidence="9">
    <location>
        <begin position="170"/>
        <end position="180"/>
    </location>
</feature>
<keyword evidence="3" id="KW-0808">Transferase</keyword>
<dbReference type="PANTHER" id="PTHR15710:SF217">
    <property type="entry name" value="E3 UBIQUITIN-PROTEIN LIGASE RDUF2"/>
    <property type="match status" value="1"/>
</dbReference>
<proteinExistence type="predicted"/>
<evidence type="ECO:0000256" key="7">
    <source>
        <dbReference type="ARBA" id="ARBA00022833"/>
    </source>
</evidence>
<dbReference type="GeneID" id="110775786"/>
<evidence type="ECO:0000256" key="3">
    <source>
        <dbReference type="ARBA" id="ARBA00022679"/>
    </source>
</evidence>
<evidence type="ECO:0000313" key="11">
    <source>
        <dbReference type="Proteomes" id="UP000813463"/>
    </source>
</evidence>
<dbReference type="RefSeq" id="XP_021836073.1">
    <property type="nucleotide sequence ID" value="XM_021980381.1"/>
</dbReference>